<evidence type="ECO:0000313" key="11">
    <source>
        <dbReference type="Proteomes" id="UP000671862"/>
    </source>
</evidence>
<evidence type="ECO:0000256" key="7">
    <source>
        <dbReference type="ARBA" id="ARBA00022967"/>
    </source>
</evidence>
<dbReference type="SMART" id="SM00382">
    <property type="entry name" value="AAA"/>
    <property type="match status" value="2"/>
</dbReference>
<feature type="domain" description="ABC transporter" evidence="9">
    <location>
        <begin position="4"/>
        <end position="237"/>
    </location>
</feature>
<dbReference type="EMBL" id="CP071446">
    <property type="protein sequence ID" value="QTA37447.1"/>
    <property type="molecule type" value="Genomic_DNA"/>
</dbReference>
<dbReference type="Pfam" id="PF00005">
    <property type="entry name" value="ABC_tran"/>
    <property type="match status" value="2"/>
</dbReference>
<reference evidence="10 11" key="1">
    <citation type="submission" date="2021-03" db="EMBL/GenBank/DDBJ databases">
        <title>Thermosipho ferrireducens sp.nov., an anaerobic thermophilic iron-reducing bacterium isolated from a deep-sea hydrothermal sulfide deposits.</title>
        <authorList>
            <person name="Zeng X."/>
            <person name="Chen Y."/>
            <person name="Shao Z."/>
        </authorList>
    </citation>
    <scope>NUCLEOTIDE SEQUENCE [LARGE SCALE GENOMIC DNA]</scope>
    <source>
        <strain evidence="10 11">JL129W03</strain>
    </source>
</reference>
<evidence type="ECO:0000256" key="5">
    <source>
        <dbReference type="ARBA" id="ARBA00022741"/>
    </source>
</evidence>
<dbReference type="PROSITE" id="PS00211">
    <property type="entry name" value="ABC_TRANSPORTER_1"/>
    <property type="match status" value="1"/>
</dbReference>
<dbReference type="InterPro" id="IPR003593">
    <property type="entry name" value="AAA+_ATPase"/>
</dbReference>
<dbReference type="Proteomes" id="UP000671862">
    <property type="component" value="Chromosome"/>
</dbReference>
<proteinExistence type="predicted"/>
<dbReference type="PANTHER" id="PTHR43790">
    <property type="entry name" value="CARBOHYDRATE TRANSPORT ATP-BINDING PROTEIN MG119-RELATED"/>
    <property type="match status" value="1"/>
</dbReference>
<protein>
    <submittedName>
        <fullName evidence="10">Sugar ABC transporter ATP-binding protein</fullName>
    </submittedName>
</protein>
<evidence type="ECO:0000313" key="10">
    <source>
        <dbReference type="EMBL" id="QTA37447.1"/>
    </source>
</evidence>
<organism evidence="10 11">
    <name type="scientific">Thermosipho ferrireducens</name>
    <dbReference type="NCBI Taxonomy" id="2571116"/>
    <lineage>
        <taxon>Bacteria</taxon>
        <taxon>Thermotogati</taxon>
        <taxon>Thermotogota</taxon>
        <taxon>Thermotogae</taxon>
        <taxon>Thermotogales</taxon>
        <taxon>Fervidobacteriaceae</taxon>
        <taxon>Thermosipho</taxon>
    </lineage>
</organism>
<dbReference type="GO" id="GO:0005524">
    <property type="term" value="F:ATP binding"/>
    <property type="evidence" value="ECO:0007669"/>
    <property type="project" value="UniProtKB-KW"/>
</dbReference>
<dbReference type="Gene3D" id="3.40.50.300">
    <property type="entry name" value="P-loop containing nucleotide triphosphate hydrolases"/>
    <property type="match status" value="2"/>
</dbReference>
<keyword evidence="1" id="KW-0813">Transport</keyword>
<evidence type="ECO:0000256" key="3">
    <source>
        <dbReference type="ARBA" id="ARBA00022597"/>
    </source>
</evidence>
<dbReference type="InterPro" id="IPR050107">
    <property type="entry name" value="ABC_carbohydrate_import_ATPase"/>
</dbReference>
<keyword evidence="6 10" id="KW-0067">ATP-binding</keyword>
<keyword evidence="3" id="KW-0762">Sugar transport</keyword>
<keyword evidence="7" id="KW-1278">Translocase</keyword>
<name>A0ABX7S4Q7_9BACT</name>
<evidence type="ECO:0000256" key="8">
    <source>
        <dbReference type="ARBA" id="ARBA00023136"/>
    </source>
</evidence>
<evidence type="ECO:0000256" key="2">
    <source>
        <dbReference type="ARBA" id="ARBA00022475"/>
    </source>
</evidence>
<keyword evidence="4" id="KW-0677">Repeat</keyword>
<evidence type="ECO:0000256" key="1">
    <source>
        <dbReference type="ARBA" id="ARBA00022448"/>
    </source>
</evidence>
<accession>A0ABX7S4Q7</accession>
<dbReference type="InterPro" id="IPR017871">
    <property type="entry name" value="ABC_transporter-like_CS"/>
</dbReference>
<dbReference type="InterPro" id="IPR003439">
    <property type="entry name" value="ABC_transporter-like_ATP-bd"/>
</dbReference>
<evidence type="ECO:0000259" key="9">
    <source>
        <dbReference type="PROSITE" id="PS50893"/>
    </source>
</evidence>
<keyword evidence="2" id="KW-1003">Cell membrane</keyword>
<dbReference type="InterPro" id="IPR027417">
    <property type="entry name" value="P-loop_NTPase"/>
</dbReference>
<dbReference type="CDD" id="cd03216">
    <property type="entry name" value="ABC_Carb_Monos_I"/>
    <property type="match status" value="1"/>
</dbReference>
<gene>
    <name evidence="10" type="ORF">JYK00_06830</name>
</gene>
<dbReference type="CDD" id="cd03215">
    <property type="entry name" value="ABC_Carb_Monos_II"/>
    <property type="match status" value="1"/>
</dbReference>
<dbReference type="SUPFAM" id="SSF52540">
    <property type="entry name" value="P-loop containing nucleoside triphosphate hydrolases"/>
    <property type="match status" value="2"/>
</dbReference>
<keyword evidence="5" id="KW-0547">Nucleotide-binding</keyword>
<keyword evidence="8" id="KW-0472">Membrane</keyword>
<dbReference type="RefSeq" id="WP_207566172.1">
    <property type="nucleotide sequence ID" value="NZ_CP071446.1"/>
</dbReference>
<keyword evidence="11" id="KW-1185">Reference proteome</keyword>
<evidence type="ECO:0000256" key="6">
    <source>
        <dbReference type="ARBA" id="ARBA00022840"/>
    </source>
</evidence>
<sequence length="494" mass="55028">MQILKMKKIIKQFPGVLALDKVDFDLNKGEVHALLGENGAGKSTLIKIISGVHKPDSGRMIYFDKELFFSSPTEAINAGIATIHQEVNLFEDLTVAESIFVGNVKSFIFSKKKMFSLTKKLLDALDFPLKAAAKIRELNTSEKQLVSIAKALSLKAKVIIMDEPTATITDHETKRLFEIIRNLKQRGISVIFISHRLEEIFEIADRVTVLRDGKLIGAGKISDFTRENLIKMMVGREIDEMYPKFNKVSDKVIFEVKKLSVENFVKDISFTLKKGEIFGLAGLVGAGKSEIALGLYGYLPSKWESLKLHGKEIKKINSPVNALKNGIALVPEDRKKMGLILELDVVKNISIQNAEQISSFGVLSWKKAKKIALEEIKKYAIKVSSQKQKVKTLSGGNQQKVILSKVLRKKPKVLFLVEPTRGIDVGAKVEVYNIINKLANNGVGIVFISSELPEIVSLCDRVMVMHRGRSMGILEKEDINQENILKLATGVDVK</sequence>
<dbReference type="PROSITE" id="PS50893">
    <property type="entry name" value="ABC_TRANSPORTER_2"/>
    <property type="match status" value="2"/>
</dbReference>
<feature type="domain" description="ABC transporter" evidence="9">
    <location>
        <begin position="248"/>
        <end position="492"/>
    </location>
</feature>
<dbReference type="PANTHER" id="PTHR43790:SF3">
    <property type="entry name" value="D-ALLOSE IMPORT ATP-BINDING PROTEIN ALSA-RELATED"/>
    <property type="match status" value="1"/>
</dbReference>
<evidence type="ECO:0000256" key="4">
    <source>
        <dbReference type="ARBA" id="ARBA00022737"/>
    </source>
</evidence>